<evidence type="ECO:0000259" key="4">
    <source>
        <dbReference type="PROSITE" id="PS01124"/>
    </source>
</evidence>
<organism evidence="5 6">
    <name type="scientific">Paenibacillus hodogayensis</name>
    <dbReference type="NCBI Taxonomy" id="279208"/>
    <lineage>
        <taxon>Bacteria</taxon>
        <taxon>Bacillati</taxon>
        <taxon>Bacillota</taxon>
        <taxon>Bacilli</taxon>
        <taxon>Bacillales</taxon>
        <taxon>Paenibacillaceae</taxon>
        <taxon>Paenibacillus</taxon>
    </lineage>
</organism>
<feature type="domain" description="HTH araC/xylS-type" evidence="4">
    <location>
        <begin position="194"/>
        <end position="292"/>
    </location>
</feature>
<keyword evidence="3" id="KW-0804">Transcription</keyword>
<keyword evidence="6" id="KW-1185">Reference proteome</keyword>
<dbReference type="PROSITE" id="PS01124">
    <property type="entry name" value="HTH_ARAC_FAMILY_2"/>
    <property type="match status" value="1"/>
</dbReference>
<dbReference type="InterPro" id="IPR014710">
    <property type="entry name" value="RmlC-like_jellyroll"/>
</dbReference>
<sequence length="295" mass="33861">MSSFIPISSDVNLDFMLGSLTIRIVRLIHVLPDPDWYTPEHFHTDYEIHIIPSGRGYIRIDDAELLVQAGQFFITGPFVKHSQRSDPDDPMAEYCIHCEIIESANRPEEASANPLRSILSAFLPLVFQDTRSIVQDFESIMAEDSMQPVGYVHKIQSLLIGILVHLVRIVTEHRPLPGPDAGRGCMTSNEQRVDRVLNYIHTQYRQTIRASDASRILFLSERQMNRILKQALGLTFQEYLIQYRVRMACQFMKEGELSIGEIAERTGFSSVSYLYQTFKSRKLDTPGMLRKRLKP</sequence>
<keyword evidence="2" id="KW-0238">DNA-binding</keyword>
<dbReference type="PANTHER" id="PTHR43280:SF2">
    <property type="entry name" value="HTH-TYPE TRANSCRIPTIONAL REGULATOR EXSA"/>
    <property type="match status" value="1"/>
</dbReference>
<dbReference type="Pfam" id="PF02311">
    <property type="entry name" value="AraC_binding"/>
    <property type="match status" value="1"/>
</dbReference>
<dbReference type="InterPro" id="IPR037923">
    <property type="entry name" value="HTH-like"/>
</dbReference>
<keyword evidence="1" id="KW-0805">Transcription regulation</keyword>
<dbReference type="Pfam" id="PF12833">
    <property type="entry name" value="HTH_18"/>
    <property type="match status" value="1"/>
</dbReference>
<evidence type="ECO:0000313" key="6">
    <source>
        <dbReference type="Proteomes" id="UP001589619"/>
    </source>
</evidence>
<evidence type="ECO:0000256" key="3">
    <source>
        <dbReference type="ARBA" id="ARBA00023163"/>
    </source>
</evidence>
<comment type="caution">
    <text evidence="5">The sequence shown here is derived from an EMBL/GenBank/DDBJ whole genome shotgun (WGS) entry which is preliminary data.</text>
</comment>
<dbReference type="InterPro" id="IPR003313">
    <property type="entry name" value="AraC-bd"/>
</dbReference>
<dbReference type="RefSeq" id="WP_344914392.1">
    <property type="nucleotide sequence ID" value="NZ_BAAAYO010000013.1"/>
</dbReference>
<dbReference type="Proteomes" id="UP001589619">
    <property type="component" value="Unassembled WGS sequence"/>
</dbReference>
<evidence type="ECO:0000313" key="5">
    <source>
        <dbReference type="EMBL" id="MFB9754082.1"/>
    </source>
</evidence>
<dbReference type="InterPro" id="IPR009057">
    <property type="entry name" value="Homeodomain-like_sf"/>
</dbReference>
<protein>
    <submittedName>
        <fullName evidence="5">AraC family transcriptional regulator</fullName>
    </submittedName>
</protein>
<evidence type="ECO:0000256" key="2">
    <source>
        <dbReference type="ARBA" id="ARBA00023125"/>
    </source>
</evidence>
<gene>
    <name evidence="5" type="ORF">ACFFNY_21145</name>
</gene>
<evidence type="ECO:0000256" key="1">
    <source>
        <dbReference type="ARBA" id="ARBA00023015"/>
    </source>
</evidence>
<name>A0ABV5W0H4_9BACL</name>
<proteinExistence type="predicted"/>
<dbReference type="Gene3D" id="1.10.10.60">
    <property type="entry name" value="Homeodomain-like"/>
    <property type="match status" value="2"/>
</dbReference>
<dbReference type="SMART" id="SM00342">
    <property type="entry name" value="HTH_ARAC"/>
    <property type="match status" value="1"/>
</dbReference>
<dbReference type="PANTHER" id="PTHR43280">
    <property type="entry name" value="ARAC-FAMILY TRANSCRIPTIONAL REGULATOR"/>
    <property type="match status" value="1"/>
</dbReference>
<dbReference type="EMBL" id="JBHMAG010000014">
    <property type="protein sequence ID" value="MFB9754082.1"/>
    <property type="molecule type" value="Genomic_DNA"/>
</dbReference>
<dbReference type="SUPFAM" id="SSF46689">
    <property type="entry name" value="Homeodomain-like"/>
    <property type="match status" value="2"/>
</dbReference>
<dbReference type="Gene3D" id="2.60.120.10">
    <property type="entry name" value="Jelly Rolls"/>
    <property type="match status" value="1"/>
</dbReference>
<dbReference type="InterPro" id="IPR018060">
    <property type="entry name" value="HTH_AraC"/>
</dbReference>
<dbReference type="SUPFAM" id="SSF51215">
    <property type="entry name" value="Regulatory protein AraC"/>
    <property type="match status" value="1"/>
</dbReference>
<reference evidence="5 6" key="1">
    <citation type="submission" date="2024-09" db="EMBL/GenBank/DDBJ databases">
        <authorList>
            <person name="Sun Q."/>
            <person name="Mori K."/>
        </authorList>
    </citation>
    <scope>NUCLEOTIDE SEQUENCE [LARGE SCALE GENOMIC DNA]</scope>
    <source>
        <strain evidence="5 6">JCM 12520</strain>
    </source>
</reference>
<accession>A0ABV5W0H4</accession>